<keyword evidence="3" id="KW-0645">Protease</keyword>
<keyword evidence="3" id="KW-0482">Metalloprotease</keyword>
<comment type="caution">
    <text evidence="3">The sequence shown here is derived from an EMBL/GenBank/DDBJ whole genome shotgun (WGS) entry which is preliminary data.</text>
</comment>
<sequence length="68" mass="7573">MTGKISVANCIATLLFCAVHMIHQSVALAAAVILPFLLFDYLHERHQSIYSAICLHAVYNALFLATRR</sequence>
<feature type="transmembrane region" description="Helical" evidence="1">
    <location>
        <begin position="47"/>
        <end position="65"/>
    </location>
</feature>
<gene>
    <name evidence="3" type="ORF">D3871_09775</name>
</gene>
<evidence type="ECO:0000256" key="1">
    <source>
        <dbReference type="SAM" id="Phobius"/>
    </source>
</evidence>
<keyword evidence="1" id="KW-0472">Membrane</keyword>
<dbReference type="GO" id="GO:0006508">
    <property type="term" value="P:proteolysis"/>
    <property type="evidence" value="ECO:0007669"/>
    <property type="project" value="UniProtKB-KW"/>
</dbReference>
<reference evidence="4" key="1">
    <citation type="submission" date="2018-09" db="EMBL/GenBank/DDBJ databases">
        <authorList>
            <person name="Zhu H."/>
        </authorList>
    </citation>
    <scope>NUCLEOTIDE SEQUENCE [LARGE SCALE GENOMIC DNA]</scope>
    <source>
        <strain evidence="4">K1R23-30</strain>
    </source>
</reference>
<dbReference type="Proteomes" id="UP000265955">
    <property type="component" value="Unassembled WGS sequence"/>
</dbReference>
<feature type="domain" description="CAAX prenyl protease 2/Lysostaphin resistance protein A-like" evidence="2">
    <location>
        <begin position="6"/>
        <end position="62"/>
    </location>
</feature>
<organism evidence="3 4">
    <name type="scientific">Noviherbaspirillum saxi</name>
    <dbReference type="NCBI Taxonomy" id="2320863"/>
    <lineage>
        <taxon>Bacteria</taxon>
        <taxon>Pseudomonadati</taxon>
        <taxon>Pseudomonadota</taxon>
        <taxon>Betaproteobacteria</taxon>
        <taxon>Burkholderiales</taxon>
        <taxon>Oxalobacteraceae</taxon>
        <taxon>Noviherbaspirillum</taxon>
    </lineage>
</organism>
<evidence type="ECO:0000313" key="4">
    <source>
        <dbReference type="Proteomes" id="UP000265955"/>
    </source>
</evidence>
<proteinExistence type="predicted"/>
<dbReference type="GO" id="GO:0004175">
    <property type="term" value="F:endopeptidase activity"/>
    <property type="evidence" value="ECO:0007669"/>
    <property type="project" value="UniProtKB-ARBA"/>
</dbReference>
<dbReference type="InterPro" id="IPR003675">
    <property type="entry name" value="Rce1/LyrA-like_dom"/>
</dbReference>
<dbReference type="AlphaFoldDB" id="A0A3A3FX55"/>
<dbReference type="RefSeq" id="WP_119768718.1">
    <property type="nucleotide sequence ID" value="NZ_QYUO01000001.1"/>
</dbReference>
<keyword evidence="1" id="KW-1133">Transmembrane helix</keyword>
<name>A0A3A3FX55_9BURK</name>
<keyword evidence="3" id="KW-0378">Hydrolase</keyword>
<dbReference type="GO" id="GO:0080120">
    <property type="term" value="P:CAAX-box protein maturation"/>
    <property type="evidence" value="ECO:0007669"/>
    <property type="project" value="UniProtKB-ARBA"/>
</dbReference>
<evidence type="ECO:0000313" key="3">
    <source>
        <dbReference type="EMBL" id="RJF98771.1"/>
    </source>
</evidence>
<dbReference type="Pfam" id="PF02517">
    <property type="entry name" value="Rce1-like"/>
    <property type="match status" value="1"/>
</dbReference>
<protein>
    <submittedName>
        <fullName evidence="3">CPBP family intramembrane metalloprotease</fullName>
    </submittedName>
</protein>
<evidence type="ECO:0000259" key="2">
    <source>
        <dbReference type="Pfam" id="PF02517"/>
    </source>
</evidence>
<dbReference type="EMBL" id="QYUO01000001">
    <property type="protein sequence ID" value="RJF98771.1"/>
    <property type="molecule type" value="Genomic_DNA"/>
</dbReference>
<accession>A0A3A3FX55</accession>
<keyword evidence="1" id="KW-0812">Transmembrane</keyword>
<dbReference type="GO" id="GO:0008237">
    <property type="term" value="F:metallopeptidase activity"/>
    <property type="evidence" value="ECO:0007669"/>
    <property type="project" value="UniProtKB-KW"/>
</dbReference>
<keyword evidence="4" id="KW-1185">Reference proteome</keyword>